<reference evidence="5 7" key="3">
    <citation type="submission" date="2017-04" db="EMBL/GenBank/DDBJ databases">
        <authorList>
            <person name="Varghese N."/>
            <person name="Submissions S."/>
        </authorList>
    </citation>
    <scope>NUCLEOTIDE SEQUENCE [LARGE SCALE GENOMIC DNA]</scope>
    <source>
        <strain evidence="5 7">DSM 9789</strain>
    </source>
</reference>
<evidence type="ECO:0000313" key="4">
    <source>
        <dbReference type="EMBL" id="AAT43811.1"/>
    </source>
</evidence>
<dbReference type="InterPro" id="IPR001347">
    <property type="entry name" value="SIS_dom"/>
</dbReference>
<accession>A0A8G2FX89</accession>
<keyword evidence="2 4" id="KW-0413">Isomerase</keyword>
<dbReference type="PaxDb" id="263820-PTO1226"/>
<dbReference type="SUPFAM" id="SSF53697">
    <property type="entry name" value="SIS domain"/>
    <property type="match status" value="1"/>
</dbReference>
<dbReference type="NCBIfam" id="NF006423">
    <property type="entry name" value="PRK08674.1-2"/>
    <property type="match status" value="1"/>
</dbReference>
<dbReference type="RefSeq" id="WP_011178027.1">
    <property type="nucleotide sequence ID" value="NC_005877.1"/>
</dbReference>
<evidence type="ECO:0000313" key="6">
    <source>
        <dbReference type="Proteomes" id="UP000000438"/>
    </source>
</evidence>
<organism evidence="4 6">
    <name type="scientific">Picrophilus torridus (strain ATCC 700027 / DSM 9790 / JCM 10055 / NBRC 100828 / KAW 2/3)</name>
    <dbReference type="NCBI Taxonomy" id="1122961"/>
    <lineage>
        <taxon>Archaea</taxon>
        <taxon>Methanobacteriati</taxon>
        <taxon>Thermoplasmatota</taxon>
        <taxon>Thermoplasmata</taxon>
        <taxon>Thermoplasmatales</taxon>
        <taxon>Picrophilaceae</taxon>
        <taxon>Picrophilus</taxon>
    </lineage>
</organism>
<evidence type="ECO:0000259" key="3">
    <source>
        <dbReference type="PROSITE" id="PS51464"/>
    </source>
</evidence>
<dbReference type="Proteomes" id="UP000000438">
    <property type="component" value="Chromosome"/>
</dbReference>
<dbReference type="GeneID" id="2844351"/>
<protein>
    <submittedName>
        <fullName evidence="5">Bifunctional phosphoglucose/phosphomannose isomerase</fullName>
    </submittedName>
    <submittedName>
        <fullName evidence="4">Glucose/mannose-6-phosphate isomerase</fullName>
        <ecNumber evidence="4">5.3.1.9</ecNumber>
    </submittedName>
</protein>
<dbReference type="GO" id="GO:0097367">
    <property type="term" value="F:carbohydrate derivative binding"/>
    <property type="evidence" value="ECO:0007669"/>
    <property type="project" value="InterPro"/>
</dbReference>
<dbReference type="KEGG" id="pto:PTO1226"/>
<reference evidence="4 6" key="1">
    <citation type="journal article" date="2004" name="Proc. Natl. Acad. Sci. U.S.A.">
        <title>Genome sequence of Picrophilus torridus and its implications for life around pH 0.</title>
        <authorList>
            <person name="Futterer O."/>
            <person name="Angelov A."/>
            <person name="Liesegang H."/>
            <person name="Gottschalk G."/>
            <person name="Schleper C."/>
            <person name="Schepers B."/>
            <person name="Dock C."/>
            <person name="Antranikian G."/>
            <person name="Liebl W."/>
        </authorList>
    </citation>
    <scope>NUCLEOTIDE SEQUENCE [LARGE SCALE GENOMIC DNA]</scope>
    <source>
        <strain evidence="6">ATCC 700027 / DSM 9790 / JCM 10055 / NBRC 100828</strain>
        <strain evidence="4">DSM 9790</strain>
    </source>
</reference>
<evidence type="ECO:0000256" key="2">
    <source>
        <dbReference type="ARBA" id="ARBA00023235"/>
    </source>
</evidence>
<dbReference type="GO" id="GO:1901135">
    <property type="term" value="P:carbohydrate derivative metabolic process"/>
    <property type="evidence" value="ECO:0007669"/>
    <property type="project" value="InterPro"/>
</dbReference>
<dbReference type="InterPro" id="IPR046348">
    <property type="entry name" value="SIS_dom_sf"/>
</dbReference>
<dbReference type="GO" id="GO:0004347">
    <property type="term" value="F:glucose-6-phosphate isomerase activity"/>
    <property type="evidence" value="ECO:0007669"/>
    <property type="project" value="UniProtKB-EC"/>
</dbReference>
<dbReference type="STRING" id="263820.PTO1226"/>
<name>Q6KZP1_PICTO</name>
<dbReference type="InterPro" id="IPR035484">
    <property type="entry name" value="SIS_PGI/PMI_1"/>
</dbReference>
<feature type="domain" description="SIS" evidence="3">
    <location>
        <begin position="16"/>
        <end position="147"/>
    </location>
</feature>
<accession>Q6KZP1</accession>
<reference evidence="4" key="2">
    <citation type="submission" date="2004-02" db="EMBL/GenBank/DDBJ databases">
        <authorList>
            <person name="Fuetterer O."/>
            <person name="Angelov A."/>
            <person name="Liesegang H."/>
            <person name="Gottschalk G."/>
            <person name="Schleper C."/>
            <person name="Schepers B."/>
            <person name="Dock C."/>
            <person name="Antranikian G."/>
            <person name="Liebl W."/>
        </authorList>
    </citation>
    <scope>NUCLEOTIDE SEQUENCE</scope>
    <source>
        <strain evidence="4">DSM 9790</strain>
    </source>
</reference>
<dbReference type="OrthoDB" id="10151at2157"/>
<dbReference type="CDD" id="cd05017">
    <property type="entry name" value="SIS_PGI_PMI_1"/>
    <property type="match status" value="1"/>
</dbReference>
<proteinExistence type="inferred from homology"/>
<dbReference type="InterPro" id="IPR019490">
    <property type="entry name" value="Glu6P/Mann6P_isomerase_C"/>
</dbReference>
<evidence type="ECO:0000313" key="7">
    <source>
        <dbReference type="Proteomes" id="UP000192315"/>
    </source>
</evidence>
<gene>
    <name evidence="4" type="ordered locus">PTO1226</name>
    <name evidence="5" type="ORF">SAMN02745355_1041</name>
</gene>
<dbReference type="GO" id="GO:0004476">
    <property type="term" value="F:mannose-6-phosphate isomerase activity"/>
    <property type="evidence" value="ECO:0007669"/>
    <property type="project" value="InterPro"/>
</dbReference>
<dbReference type="Gene3D" id="3.40.50.10490">
    <property type="entry name" value="Glucose-6-phosphate isomerase like protein, domain 1"/>
    <property type="match status" value="2"/>
</dbReference>
<evidence type="ECO:0000256" key="1">
    <source>
        <dbReference type="ARBA" id="ARBA00010523"/>
    </source>
</evidence>
<dbReference type="GO" id="GO:0005975">
    <property type="term" value="P:carbohydrate metabolic process"/>
    <property type="evidence" value="ECO:0007669"/>
    <property type="project" value="InterPro"/>
</dbReference>
<keyword evidence="7" id="KW-1185">Reference proteome</keyword>
<dbReference type="InParanoid" id="Q6KZP1"/>
<dbReference type="EC" id="5.3.1.9" evidence="4"/>
<dbReference type="Proteomes" id="UP000192315">
    <property type="component" value="Unassembled WGS sequence"/>
</dbReference>
<dbReference type="AlphaFoldDB" id="Q6KZP1"/>
<dbReference type="CDD" id="cd05637">
    <property type="entry name" value="SIS_PGI_PMI_2"/>
    <property type="match status" value="1"/>
</dbReference>
<dbReference type="EMBL" id="FWYE01000002">
    <property type="protein sequence ID" value="SMD31121.1"/>
    <property type="molecule type" value="Genomic_DNA"/>
</dbReference>
<comment type="similarity">
    <text evidence="1">Belongs to the PGI/PMI family.</text>
</comment>
<evidence type="ECO:0000313" key="5">
    <source>
        <dbReference type="EMBL" id="SMD31121.1"/>
    </source>
</evidence>
<dbReference type="eggNOG" id="arCOG00052">
    <property type="taxonomic scope" value="Archaea"/>
</dbReference>
<dbReference type="HOGENOM" id="CLU_059687_0_0_2"/>
<dbReference type="PROSITE" id="PS51464">
    <property type="entry name" value="SIS"/>
    <property type="match status" value="1"/>
</dbReference>
<dbReference type="FunCoup" id="Q6KZP1">
    <property type="interactions" value="79"/>
</dbReference>
<dbReference type="NCBIfam" id="TIGR02128">
    <property type="entry name" value="G6PI_arch"/>
    <property type="match status" value="1"/>
</dbReference>
<dbReference type="Pfam" id="PF01380">
    <property type="entry name" value="SIS"/>
    <property type="match status" value="1"/>
</dbReference>
<dbReference type="EMBL" id="AE017261">
    <property type="protein sequence ID" value="AAT43811.1"/>
    <property type="molecule type" value="Genomic_DNA"/>
</dbReference>
<sequence>MAFINEIKSLKDQIKFDKRFDINYDFDNIVISGMGGSGIAGRIFQECYTKKPVFSISDYDIPDFVNDRTLFIAMSYSGNTEETISTVEQAMKRNANIFAVTSGGKLASIVKDYIEIPGGMQPRSALGYMIMPLFNTFLDISDDDKNNAYNTLNNMDQNHDDIRKEAYKIYENSYMPVIYGSAPYSWVAYRWKTQFNENSKILAYSNYFPELNHNDTMALKNTYRKERFVFYVLGSSRPRIKQRINITKEITDTEFNIIDIDSDNYLEKLFYLIHYGDYISYELAMIRNIDPMDVSTIEELKKRLD</sequence>
<dbReference type="Pfam" id="PF10432">
    <property type="entry name" value="bact-PGI_C"/>
    <property type="match status" value="1"/>
</dbReference>